<dbReference type="SMART" id="SM00797">
    <property type="entry name" value="AHS2"/>
    <property type="match status" value="1"/>
</dbReference>
<dbReference type="InterPro" id="IPR052708">
    <property type="entry name" value="PxpC"/>
</dbReference>
<proteinExistence type="predicted"/>
<dbReference type="RefSeq" id="WP_171199558.1">
    <property type="nucleotide sequence ID" value="NZ_JABEND010000004.1"/>
</dbReference>
<evidence type="ECO:0000256" key="3">
    <source>
        <dbReference type="ARBA" id="ARBA00022840"/>
    </source>
</evidence>
<dbReference type="PANTHER" id="PTHR43309:SF3">
    <property type="entry name" value="5-OXOPROLINASE SUBUNIT C"/>
    <property type="match status" value="1"/>
</dbReference>
<dbReference type="GO" id="GO:0005524">
    <property type="term" value="F:ATP binding"/>
    <property type="evidence" value="ECO:0007669"/>
    <property type="project" value="UniProtKB-KW"/>
</dbReference>
<dbReference type="Proteomes" id="UP000562984">
    <property type="component" value="Unassembled WGS sequence"/>
</dbReference>
<evidence type="ECO:0000313" key="5">
    <source>
        <dbReference type="EMBL" id="NNG35865.1"/>
    </source>
</evidence>
<evidence type="ECO:0000256" key="2">
    <source>
        <dbReference type="ARBA" id="ARBA00022801"/>
    </source>
</evidence>
<dbReference type="AlphaFoldDB" id="A0A849A5R2"/>
<dbReference type="InterPro" id="IPR029000">
    <property type="entry name" value="Cyclophilin-like_dom_sf"/>
</dbReference>
<gene>
    <name evidence="5" type="ORF">HKD39_09110</name>
</gene>
<keyword evidence="2" id="KW-0378">Hydrolase</keyword>
<accession>A0A849A5R2</accession>
<dbReference type="GO" id="GO:0016740">
    <property type="term" value="F:transferase activity"/>
    <property type="evidence" value="ECO:0007669"/>
    <property type="project" value="UniProtKB-KW"/>
</dbReference>
<reference evidence="5 6" key="1">
    <citation type="submission" date="2020-05" db="EMBL/GenBank/DDBJ databases">
        <title>Nakamurella sp. DB0629 isolated from air conditioner.</title>
        <authorList>
            <person name="Kim D.H."/>
            <person name="Kim D.-U."/>
        </authorList>
    </citation>
    <scope>NUCLEOTIDE SEQUENCE [LARGE SCALE GENOMIC DNA]</scope>
    <source>
        <strain evidence="5 6">DB0629</strain>
    </source>
</reference>
<sequence length="328" mass="33935">MALEIVRPGAATTVQDRGRPGYYHLGIPTSGAMDAESAELANALVGNDSDAAVLECTLTGPKVRFTEPTRIAVAGAPTTIRGPGGELPTWTAIDVAAGDELTFGAAKGGVRYYLAVAGGIDVPVVLGSRSTYALGSLGGHLGRRLERGDVLAVGNSPEPVPPAGAGVDPADRPGFGGPVTLRVVVGLYDHRLTAEGKRRLLESEWTLTPVADRTGLRYSGPGVEWEPREQPFGAGSDPSNIVDAGYAVGSIQIPGGTEPIVLHRDAVSGGGYAMVATVISADMDLLARSAPGTVTRFEPVDMDAALAARADRRRRIDRITGALRPGGR</sequence>
<dbReference type="GO" id="GO:0016787">
    <property type="term" value="F:hydrolase activity"/>
    <property type="evidence" value="ECO:0007669"/>
    <property type="project" value="UniProtKB-KW"/>
</dbReference>
<protein>
    <submittedName>
        <fullName evidence="5">Biotin-dependent carboxyltransferase</fullName>
    </submittedName>
</protein>
<dbReference type="Pfam" id="PF02626">
    <property type="entry name" value="CT_A_B"/>
    <property type="match status" value="1"/>
</dbReference>
<keyword evidence="3" id="KW-0067">ATP-binding</keyword>
<dbReference type="NCBIfam" id="TIGR00724">
    <property type="entry name" value="urea_amlyse_rel"/>
    <property type="match status" value="1"/>
</dbReference>
<organism evidence="5 6">
    <name type="scientific">Nakamurella aerolata</name>
    <dbReference type="NCBI Taxonomy" id="1656892"/>
    <lineage>
        <taxon>Bacteria</taxon>
        <taxon>Bacillati</taxon>
        <taxon>Actinomycetota</taxon>
        <taxon>Actinomycetes</taxon>
        <taxon>Nakamurellales</taxon>
        <taxon>Nakamurellaceae</taxon>
        <taxon>Nakamurella</taxon>
    </lineage>
</organism>
<dbReference type="EMBL" id="JABEND010000004">
    <property type="protein sequence ID" value="NNG35865.1"/>
    <property type="molecule type" value="Genomic_DNA"/>
</dbReference>
<dbReference type="SUPFAM" id="SSF50891">
    <property type="entry name" value="Cyclophilin-like"/>
    <property type="match status" value="1"/>
</dbReference>
<evidence type="ECO:0000313" key="6">
    <source>
        <dbReference type="Proteomes" id="UP000562984"/>
    </source>
</evidence>
<evidence type="ECO:0000259" key="4">
    <source>
        <dbReference type="SMART" id="SM00797"/>
    </source>
</evidence>
<name>A0A849A5R2_9ACTN</name>
<dbReference type="Gene3D" id="2.40.100.10">
    <property type="entry name" value="Cyclophilin-like"/>
    <property type="match status" value="1"/>
</dbReference>
<keyword evidence="5" id="KW-0808">Transferase</keyword>
<feature type="domain" description="Carboxyltransferase" evidence="4">
    <location>
        <begin position="24"/>
        <end position="315"/>
    </location>
</feature>
<comment type="caution">
    <text evidence="5">The sequence shown here is derived from an EMBL/GenBank/DDBJ whole genome shotgun (WGS) entry which is preliminary data.</text>
</comment>
<keyword evidence="1" id="KW-0547">Nucleotide-binding</keyword>
<evidence type="ECO:0000256" key="1">
    <source>
        <dbReference type="ARBA" id="ARBA00022741"/>
    </source>
</evidence>
<dbReference type="InterPro" id="IPR003778">
    <property type="entry name" value="CT_A_B"/>
</dbReference>
<keyword evidence="6" id="KW-1185">Reference proteome</keyword>
<dbReference type="PANTHER" id="PTHR43309">
    <property type="entry name" value="5-OXOPROLINASE SUBUNIT C"/>
    <property type="match status" value="1"/>
</dbReference>